<gene>
    <name evidence="3" type="ORF">PCOR1329_LOCUS72346</name>
</gene>
<keyword evidence="2" id="KW-1133">Transmembrane helix</keyword>
<dbReference type="Proteomes" id="UP001189429">
    <property type="component" value="Unassembled WGS sequence"/>
</dbReference>
<name>A0ABN9X0L1_9DINO</name>
<comment type="caution">
    <text evidence="3">The sequence shown here is derived from an EMBL/GenBank/DDBJ whole genome shotgun (WGS) entry which is preliminary data.</text>
</comment>
<keyword evidence="2" id="KW-0812">Transmembrane</keyword>
<keyword evidence="4" id="KW-1185">Reference proteome</keyword>
<reference evidence="3" key="1">
    <citation type="submission" date="2023-10" db="EMBL/GenBank/DDBJ databases">
        <authorList>
            <person name="Chen Y."/>
            <person name="Shah S."/>
            <person name="Dougan E. K."/>
            <person name="Thang M."/>
            <person name="Chan C."/>
        </authorList>
    </citation>
    <scope>NUCLEOTIDE SEQUENCE [LARGE SCALE GENOMIC DNA]</scope>
</reference>
<protein>
    <submittedName>
        <fullName evidence="3">Uncharacterized protein</fullName>
    </submittedName>
</protein>
<evidence type="ECO:0000256" key="1">
    <source>
        <dbReference type="SAM" id="MobiDB-lite"/>
    </source>
</evidence>
<sequence length="157" mass="16173">MFSGLPSAKSLRRSCTYPAMASATRTSDSQIVSSRSSSDTLAGSSPERGGRSQILMPCLLALVFAAVALGVLCRFGLVSLSGGLSFRTCKGRPATSSDYSRCEAWQDARTVLSLLIGVLLTSCGEGTLKRSQGDANSSSSAIGGGPGFTTMLIGMAF</sequence>
<evidence type="ECO:0000256" key="2">
    <source>
        <dbReference type="SAM" id="Phobius"/>
    </source>
</evidence>
<organism evidence="3 4">
    <name type="scientific">Prorocentrum cordatum</name>
    <dbReference type="NCBI Taxonomy" id="2364126"/>
    <lineage>
        <taxon>Eukaryota</taxon>
        <taxon>Sar</taxon>
        <taxon>Alveolata</taxon>
        <taxon>Dinophyceae</taxon>
        <taxon>Prorocentrales</taxon>
        <taxon>Prorocentraceae</taxon>
        <taxon>Prorocentrum</taxon>
    </lineage>
</organism>
<keyword evidence="2" id="KW-0472">Membrane</keyword>
<feature type="compositionally biased region" description="Low complexity" evidence="1">
    <location>
        <begin position="27"/>
        <end position="38"/>
    </location>
</feature>
<feature type="transmembrane region" description="Helical" evidence="2">
    <location>
        <begin position="54"/>
        <end position="77"/>
    </location>
</feature>
<evidence type="ECO:0000313" key="4">
    <source>
        <dbReference type="Proteomes" id="UP001189429"/>
    </source>
</evidence>
<feature type="region of interest" description="Disordered" evidence="1">
    <location>
        <begin position="26"/>
        <end position="48"/>
    </location>
</feature>
<accession>A0ABN9X0L1</accession>
<proteinExistence type="predicted"/>
<dbReference type="EMBL" id="CAUYUJ010019662">
    <property type="protein sequence ID" value="CAK0892787.1"/>
    <property type="molecule type" value="Genomic_DNA"/>
</dbReference>
<evidence type="ECO:0000313" key="3">
    <source>
        <dbReference type="EMBL" id="CAK0892787.1"/>
    </source>
</evidence>